<evidence type="ECO:0000313" key="3">
    <source>
        <dbReference type="Proteomes" id="UP000015106"/>
    </source>
</evidence>
<name>A0A8R7PQX6_TRIUA</name>
<dbReference type="PANTHER" id="PTHR35046:SF9">
    <property type="entry name" value="RNA-DIRECTED DNA POLYMERASE"/>
    <property type="match status" value="1"/>
</dbReference>
<dbReference type="InterPro" id="IPR036397">
    <property type="entry name" value="RNaseH_sf"/>
</dbReference>
<dbReference type="SUPFAM" id="SSF53098">
    <property type="entry name" value="Ribonuclease H-like"/>
    <property type="match status" value="1"/>
</dbReference>
<dbReference type="Proteomes" id="UP000015106">
    <property type="component" value="Chromosome 3"/>
</dbReference>
<reference evidence="3" key="1">
    <citation type="journal article" date="2013" name="Nature">
        <title>Draft genome of the wheat A-genome progenitor Triticum urartu.</title>
        <authorList>
            <person name="Ling H.Q."/>
            <person name="Zhao S."/>
            <person name="Liu D."/>
            <person name="Wang J."/>
            <person name="Sun H."/>
            <person name="Zhang C."/>
            <person name="Fan H."/>
            <person name="Li D."/>
            <person name="Dong L."/>
            <person name="Tao Y."/>
            <person name="Gao C."/>
            <person name="Wu H."/>
            <person name="Li Y."/>
            <person name="Cui Y."/>
            <person name="Guo X."/>
            <person name="Zheng S."/>
            <person name="Wang B."/>
            <person name="Yu K."/>
            <person name="Liang Q."/>
            <person name="Yang W."/>
            <person name="Lou X."/>
            <person name="Chen J."/>
            <person name="Feng M."/>
            <person name="Jian J."/>
            <person name="Zhang X."/>
            <person name="Luo G."/>
            <person name="Jiang Y."/>
            <person name="Liu J."/>
            <person name="Wang Z."/>
            <person name="Sha Y."/>
            <person name="Zhang B."/>
            <person name="Wu H."/>
            <person name="Tang D."/>
            <person name="Shen Q."/>
            <person name="Xue P."/>
            <person name="Zou S."/>
            <person name="Wang X."/>
            <person name="Liu X."/>
            <person name="Wang F."/>
            <person name="Yang Y."/>
            <person name="An X."/>
            <person name="Dong Z."/>
            <person name="Zhang K."/>
            <person name="Zhang X."/>
            <person name="Luo M.C."/>
            <person name="Dvorak J."/>
            <person name="Tong Y."/>
            <person name="Wang J."/>
            <person name="Yang H."/>
            <person name="Li Z."/>
            <person name="Wang D."/>
            <person name="Zhang A."/>
            <person name="Wang J."/>
        </authorList>
    </citation>
    <scope>NUCLEOTIDE SEQUENCE</scope>
    <source>
        <strain evidence="3">cv. G1812</strain>
    </source>
</reference>
<dbReference type="EnsemblPlants" id="TuG1812G0300002193.01.T01">
    <property type="protein sequence ID" value="TuG1812G0300002193.01.T01.cds417806"/>
    <property type="gene ID" value="TuG1812G0300002193.01"/>
</dbReference>
<organism evidence="2 3">
    <name type="scientific">Triticum urartu</name>
    <name type="common">Red wild einkorn</name>
    <name type="synonym">Crithodium urartu</name>
    <dbReference type="NCBI Taxonomy" id="4572"/>
    <lineage>
        <taxon>Eukaryota</taxon>
        <taxon>Viridiplantae</taxon>
        <taxon>Streptophyta</taxon>
        <taxon>Embryophyta</taxon>
        <taxon>Tracheophyta</taxon>
        <taxon>Spermatophyta</taxon>
        <taxon>Magnoliopsida</taxon>
        <taxon>Liliopsida</taxon>
        <taxon>Poales</taxon>
        <taxon>Poaceae</taxon>
        <taxon>BOP clade</taxon>
        <taxon>Pooideae</taxon>
        <taxon>Triticodae</taxon>
        <taxon>Triticeae</taxon>
        <taxon>Triticinae</taxon>
        <taxon>Triticum</taxon>
    </lineage>
</organism>
<dbReference type="GO" id="GO:0003676">
    <property type="term" value="F:nucleic acid binding"/>
    <property type="evidence" value="ECO:0007669"/>
    <property type="project" value="InterPro"/>
</dbReference>
<keyword evidence="3" id="KW-1185">Reference proteome</keyword>
<dbReference type="Pfam" id="PF17921">
    <property type="entry name" value="Integrase_H2C2"/>
    <property type="match status" value="1"/>
</dbReference>
<dbReference type="InterPro" id="IPR012337">
    <property type="entry name" value="RNaseH-like_sf"/>
</dbReference>
<dbReference type="AlphaFoldDB" id="A0A8R7PQX6"/>
<evidence type="ECO:0000259" key="1">
    <source>
        <dbReference type="Pfam" id="PF17921"/>
    </source>
</evidence>
<dbReference type="Gramene" id="TuG1812G0300002193.01.T01">
    <property type="protein sequence ID" value="TuG1812G0300002193.01.T01.cds417806"/>
    <property type="gene ID" value="TuG1812G0300002193.01"/>
</dbReference>
<dbReference type="Gene3D" id="1.10.340.70">
    <property type="match status" value="1"/>
</dbReference>
<proteinExistence type="predicted"/>
<reference evidence="2" key="2">
    <citation type="submission" date="2018-03" db="EMBL/GenBank/DDBJ databases">
        <title>The Triticum urartu genome reveals the dynamic nature of wheat genome evolution.</title>
        <authorList>
            <person name="Ling H."/>
            <person name="Ma B."/>
            <person name="Shi X."/>
            <person name="Liu H."/>
            <person name="Dong L."/>
            <person name="Sun H."/>
            <person name="Cao Y."/>
            <person name="Gao Q."/>
            <person name="Zheng S."/>
            <person name="Li Y."/>
            <person name="Yu Y."/>
            <person name="Du H."/>
            <person name="Qi M."/>
            <person name="Li Y."/>
            <person name="Yu H."/>
            <person name="Cui Y."/>
            <person name="Wang N."/>
            <person name="Chen C."/>
            <person name="Wu H."/>
            <person name="Zhao Y."/>
            <person name="Zhang J."/>
            <person name="Li Y."/>
            <person name="Zhou W."/>
            <person name="Zhang B."/>
            <person name="Hu W."/>
            <person name="Eijk M."/>
            <person name="Tang J."/>
            <person name="Witsenboer H."/>
            <person name="Zhao S."/>
            <person name="Li Z."/>
            <person name="Zhang A."/>
            <person name="Wang D."/>
            <person name="Liang C."/>
        </authorList>
    </citation>
    <scope>NUCLEOTIDE SEQUENCE [LARGE SCALE GENOMIC DNA]</scope>
    <source>
        <strain evidence="2">cv. G1812</strain>
    </source>
</reference>
<feature type="domain" description="Integrase zinc-binding" evidence="1">
    <location>
        <begin position="2"/>
        <end position="31"/>
    </location>
</feature>
<protein>
    <recommendedName>
        <fullName evidence="1">Integrase zinc-binding domain-containing protein</fullName>
    </recommendedName>
</protein>
<accession>A0A8R7PQX6</accession>
<dbReference type="PANTHER" id="PTHR35046">
    <property type="entry name" value="ZINC KNUCKLE (CCHC-TYPE) FAMILY PROTEIN"/>
    <property type="match status" value="1"/>
</dbReference>
<reference evidence="2" key="3">
    <citation type="submission" date="2022-06" db="UniProtKB">
        <authorList>
            <consortium name="EnsemblPlants"/>
        </authorList>
    </citation>
    <scope>IDENTIFICATION</scope>
</reference>
<evidence type="ECO:0000313" key="2">
    <source>
        <dbReference type="EnsemblPlants" id="TuG1812G0300002193.01.T01.cds417806"/>
    </source>
</evidence>
<dbReference type="Gene3D" id="3.30.420.10">
    <property type="entry name" value="Ribonuclease H-like superfamily/Ribonuclease H"/>
    <property type="match status" value="1"/>
</dbReference>
<sequence>MRVKNLFYWPGMKLQVEEFVKQCSTCQHAKHEHTHPAGALQPLPIPARVWGEVTMDFIEGLPKSEGADVILVVVDRLSKYAHF</sequence>
<dbReference type="InterPro" id="IPR041588">
    <property type="entry name" value="Integrase_H2C2"/>
</dbReference>